<dbReference type="Proteomes" id="UP000309038">
    <property type="component" value="Unassembled WGS sequence"/>
</dbReference>
<accession>A0A4S4K762</accession>
<protein>
    <submittedName>
        <fullName evidence="1">Uncharacterized protein</fullName>
    </submittedName>
</protein>
<dbReference type="AlphaFoldDB" id="A0A4S4K762"/>
<gene>
    <name evidence="1" type="ORF">EW026_g7623</name>
</gene>
<keyword evidence="2" id="KW-1185">Reference proteome</keyword>
<sequence length="74" mass="8226">MTISSESPVPCHDNIKPEHGLTYIQEFLDSLPLDPFLQRAFSHTCPTTQVSLSREWTIGDTSLHNPCAIGLPPH</sequence>
<dbReference type="EMBL" id="SGPJ01000598">
    <property type="protein sequence ID" value="THG93674.1"/>
    <property type="molecule type" value="Genomic_DNA"/>
</dbReference>
<evidence type="ECO:0000313" key="1">
    <source>
        <dbReference type="EMBL" id="THG93674.1"/>
    </source>
</evidence>
<name>A0A4S4K762_9APHY</name>
<organism evidence="1 2">
    <name type="scientific">Hermanssonia centrifuga</name>
    <dbReference type="NCBI Taxonomy" id="98765"/>
    <lineage>
        <taxon>Eukaryota</taxon>
        <taxon>Fungi</taxon>
        <taxon>Dikarya</taxon>
        <taxon>Basidiomycota</taxon>
        <taxon>Agaricomycotina</taxon>
        <taxon>Agaricomycetes</taxon>
        <taxon>Polyporales</taxon>
        <taxon>Meruliaceae</taxon>
        <taxon>Hermanssonia</taxon>
    </lineage>
</organism>
<comment type="caution">
    <text evidence="1">The sequence shown here is derived from an EMBL/GenBank/DDBJ whole genome shotgun (WGS) entry which is preliminary data.</text>
</comment>
<reference evidence="1 2" key="1">
    <citation type="submission" date="2019-02" db="EMBL/GenBank/DDBJ databases">
        <title>Genome sequencing of the rare red list fungi Phlebia centrifuga.</title>
        <authorList>
            <person name="Buettner E."/>
            <person name="Kellner H."/>
        </authorList>
    </citation>
    <scope>NUCLEOTIDE SEQUENCE [LARGE SCALE GENOMIC DNA]</scope>
    <source>
        <strain evidence="1 2">DSM 108282</strain>
    </source>
</reference>
<proteinExistence type="predicted"/>
<evidence type="ECO:0000313" key="2">
    <source>
        <dbReference type="Proteomes" id="UP000309038"/>
    </source>
</evidence>